<reference evidence="2 3" key="1">
    <citation type="submission" date="2023-02" db="EMBL/GenBank/DDBJ databases">
        <authorList>
            <person name="Mo P."/>
        </authorList>
    </citation>
    <scope>NUCLEOTIDE SEQUENCE [LARGE SCALE GENOMIC DNA]</scope>
    <source>
        <strain evidence="2 3">HUAS 3</strain>
    </source>
</reference>
<dbReference type="RefSeq" id="WP_275028697.1">
    <property type="nucleotide sequence ID" value="NZ_CP118615.1"/>
</dbReference>
<gene>
    <name evidence="2" type="ORF">PVK37_18400</name>
</gene>
<protein>
    <submittedName>
        <fullName evidence="2">Uncharacterized protein</fullName>
    </submittedName>
</protein>
<proteinExistence type="predicted"/>
<evidence type="ECO:0000313" key="2">
    <source>
        <dbReference type="EMBL" id="WDZ82455.1"/>
    </source>
</evidence>
<dbReference type="Proteomes" id="UP001219605">
    <property type="component" value="Chromosome"/>
</dbReference>
<evidence type="ECO:0000256" key="1">
    <source>
        <dbReference type="SAM" id="MobiDB-lite"/>
    </source>
</evidence>
<keyword evidence="3" id="KW-1185">Reference proteome</keyword>
<feature type="region of interest" description="Disordered" evidence="1">
    <location>
        <begin position="33"/>
        <end position="64"/>
    </location>
</feature>
<dbReference type="EMBL" id="CP118615">
    <property type="protein sequence ID" value="WDZ82455.1"/>
    <property type="molecule type" value="Genomic_DNA"/>
</dbReference>
<sequence>MTARLEPTTVAGVPPGFRVGRTPLGWHRHVTGPAVTVDDGRTPSPVPQFPRHAGRPRPYRTTVT</sequence>
<name>A0ABY7ZHU9_9ACTN</name>
<accession>A0ABY7ZHU9</accession>
<evidence type="ECO:0000313" key="3">
    <source>
        <dbReference type="Proteomes" id="UP001219605"/>
    </source>
</evidence>
<organism evidence="2 3">
    <name type="scientific">Micromonospora cathayae</name>
    <dbReference type="NCBI Taxonomy" id="3028804"/>
    <lineage>
        <taxon>Bacteria</taxon>
        <taxon>Bacillati</taxon>
        <taxon>Actinomycetota</taxon>
        <taxon>Actinomycetes</taxon>
        <taxon>Micromonosporales</taxon>
        <taxon>Micromonosporaceae</taxon>
        <taxon>Micromonospora</taxon>
    </lineage>
</organism>